<dbReference type="AlphaFoldDB" id="A0A8H6CE76"/>
<evidence type="ECO:0000313" key="3">
    <source>
        <dbReference type="Proteomes" id="UP000593566"/>
    </source>
</evidence>
<evidence type="ECO:0000313" key="2">
    <source>
        <dbReference type="EMBL" id="KAF6221893.1"/>
    </source>
</evidence>
<dbReference type="Pfam" id="PF06985">
    <property type="entry name" value="HET"/>
    <property type="match status" value="1"/>
</dbReference>
<comment type="caution">
    <text evidence="2">The sequence shown here is derived from an EMBL/GenBank/DDBJ whole genome shotgun (WGS) entry which is preliminary data.</text>
</comment>
<evidence type="ECO:0000259" key="1">
    <source>
        <dbReference type="Pfam" id="PF06985"/>
    </source>
</evidence>
<organism evidence="2 3">
    <name type="scientific">Letharia lupina</name>
    <dbReference type="NCBI Taxonomy" id="560253"/>
    <lineage>
        <taxon>Eukaryota</taxon>
        <taxon>Fungi</taxon>
        <taxon>Dikarya</taxon>
        <taxon>Ascomycota</taxon>
        <taxon>Pezizomycotina</taxon>
        <taxon>Lecanoromycetes</taxon>
        <taxon>OSLEUM clade</taxon>
        <taxon>Lecanoromycetidae</taxon>
        <taxon>Lecanorales</taxon>
        <taxon>Lecanorineae</taxon>
        <taxon>Parmeliaceae</taxon>
        <taxon>Letharia</taxon>
    </lineage>
</organism>
<dbReference type="RefSeq" id="XP_037151328.1">
    <property type="nucleotide sequence ID" value="XM_037292789.1"/>
</dbReference>
<dbReference type="EMBL" id="JACCJB010000013">
    <property type="protein sequence ID" value="KAF6221893.1"/>
    <property type="molecule type" value="Genomic_DNA"/>
</dbReference>
<protein>
    <recommendedName>
        <fullName evidence="1">Heterokaryon incompatibility domain-containing protein</fullName>
    </recommendedName>
</protein>
<keyword evidence="3" id="KW-1185">Reference proteome</keyword>
<accession>A0A8H6CE76</accession>
<name>A0A8H6CE76_9LECA</name>
<dbReference type="PANTHER" id="PTHR33112:SF16">
    <property type="entry name" value="HETEROKARYON INCOMPATIBILITY DOMAIN-CONTAINING PROTEIN"/>
    <property type="match status" value="1"/>
</dbReference>
<dbReference type="PANTHER" id="PTHR33112">
    <property type="entry name" value="DOMAIN PROTEIN, PUTATIVE-RELATED"/>
    <property type="match status" value="1"/>
</dbReference>
<dbReference type="GeneID" id="59330275"/>
<feature type="domain" description="Heterokaryon incompatibility" evidence="1">
    <location>
        <begin position="180"/>
        <end position="339"/>
    </location>
</feature>
<dbReference type="Proteomes" id="UP000593566">
    <property type="component" value="Unassembled WGS sequence"/>
</dbReference>
<sequence>MDILPNAPCAHCKFISPHNGENKWGRISIPYNRVDQYPNFPALEVSARKGCAFCGLLRHALQDKYSDEKIAEAESDFHPEIRAKWPTSGWNGLVTVDRAVFSTEEDWTERDRSQATDQSLGGVHTLSLGVWPYPPRRNVSSPESNLTWVWFAVYADSDVGPADNSQHPRLIVTSKESGEYVALSHCWGSLIAFDSGQHARTLKINLKDMLGGIPLNMLPQNFQDAVLIVRKLQLRFLWIDALCIIQDDPADWAREAARMNDVYGSAYLTIAATSAISSTDGFLKRSQETTISIPYYKDVRADPAGLLFLAYMRTGGDQGSWFSNIETARWNTRGWTFQERFLSKRVLHFTERKLFWECRATDASEGNEPPRDPRYRTSWLKHEGQDESGLSLEQTAGASESHFDAWYSIVSRYSARDLSRETDVLPALSGLAHAFRGAHDMGKCTDNNDYLAGIWRDDLLRGLLWNSHDSSRASRYSQYIAPTWSWASIKGQVHFPSGGLGIKSTPTFVNASFEPKADDHLGAIVAAKLTLLAKVRRLCEVVEKAYSSWYPWHLRFEGRHIANGAFDVNSEGGRNTVWAMECMLQKHWDYRDHPTMLLLHRSGTTPDTYERVGVARMEEQWLGFFNDCEPREIALV</sequence>
<reference evidence="2 3" key="1">
    <citation type="journal article" date="2020" name="Genomics">
        <title>Complete, high-quality genomes from long-read metagenomic sequencing of two wolf lichen thalli reveals enigmatic genome architecture.</title>
        <authorList>
            <person name="McKenzie S.K."/>
            <person name="Walston R.F."/>
            <person name="Allen J.L."/>
        </authorList>
    </citation>
    <scope>NUCLEOTIDE SEQUENCE [LARGE SCALE GENOMIC DNA]</scope>
    <source>
        <strain evidence="2">WasteWater1</strain>
    </source>
</reference>
<gene>
    <name evidence="2" type="ORF">HO133_001861</name>
</gene>
<dbReference type="InterPro" id="IPR010730">
    <property type="entry name" value="HET"/>
</dbReference>
<proteinExistence type="predicted"/>